<name>A0A5B9QHU1_9BACT</name>
<evidence type="ECO:0000313" key="4">
    <source>
        <dbReference type="EMBL" id="QEG37150.1"/>
    </source>
</evidence>
<sequence>MIPQPIELTLLDPDTLQISWSDEIVIRYTIRELRENCPCATCIEKRSKPAPTELMPILKPEETQPLAITRMEPQGRYAYAIDFSDGHNTGLFTLDLLRELGEVQA</sequence>
<keyword evidence="2" id="KW-0408">Iron</keyword>
<proteinExistence type="predicted"/>
<organism evidence="4 5">
    <name type="scientific">Bythopirellula goksoeyrii</name>
    <dbReference type="NCBI Taxonomy" id="1400387"/>
    <lineage>
        <taxon>Bacteria</taxon>
        <taxon>Pseudomonadati</taxon>
        <taxon>Planctomycetota</taxon>
        <taxon>Planctomycetia</taxon>
        <taxon>Pirellulales</taxon>
        <taxon>Lacipirellulaceae</taxon>
        <taxon>Bythopirellula</taxon>
    </lineage>
</organism>
<dbReference type="Proteomes" id="UP000323917">
    <property type="component" value="Chromosome"/>
</dbReference>
<keyword evidence="1" id="KW-0479">Metal-binding</keyword>
<dbReference type="PANTHER" id="PTHR35303:SF5">
    <property type="entry name" value="OS02G0197800 PROTEIN"/>
    <property type="match status" value="1"/>
</dbReference>
<dbReference type="RefSeq" id="WP_148075426.1">
    <property type="nucleotide sequence ID" value="NZ_CP042913.1"/>
</dbReference>
<dbReference type="OrthoDB" id="9794178at2"/>
<dbReference type="EMBL" id="CP042913">
    <property type="protein sequence ID" value="QEG37150.1"/>
    <property type="molecule type" value="Genomic_DNA"/>
</dbReference>
<dbReference type="InterPro" id="IPR010376">
    <property type="entry name" value="GBBH-like_N"/>
</dbReference>
<dbReference type="Pfam" id="PF06155">
    <property type="entry name" value="GBBH-like_N"/>
    <property type="match status" value="1"/>
</dbReference>
<accession>A0A5B9QHU1</accession>
<keyword evidence="5" id="KW-1185">Reference proteome</keyword>
<protein>
    <recommendedName>
        <fullName evidence="3">Gamma-butyrobetaine hydroxylase-like N-terminal domain-containing protein</fullName>
    </recommendedName>
</protein>
<evidence type="ECO:0000256" key="2">
    <source>
        <dbReference type="ARBA" id="ARBA00023004"/>
    </source>
</evidence>
<reference evidence="4 5" key="1">
    <citation type="submission" date="2019-08" db="EMBL/GenBank/DDBJ databases">
        <title>Deep-cultivation of Planctomycetes and their phenomic and genomic characterization uncovers novel biology.</title>
        <authorList>
            <person name="Wiegand S."/>
            <person name="Jogler M."/>
            <person name="Boedeker C."/>
            <person name="Pinto D."/>
            <person name="Vollmers J."/>
            <person name="Rivas-Marin E."/>
            <person name="Kohn T."/>
            <person name="Peeters S.H."/>
            <person name="Heuer A."/>
            <person name="Rast P."/>
            <person name="Oberbeckmann S."/>
            <person name="Bunk B."/>
            <person name="Jeske O."/>
            <person name="Meyerdierks A."/>
            <person name="Storesund J.E."/>
            <person name="Kallscheuer N."/>
            <person name="Luecker S."/>
            <person name="Lage O.M."/>
            <person name="Pohl T."/>
            <person name="Merkel B.J."/>
            <person name="Hornburger P."/>
            <person name="Mueller R.-W."/>
            <person name="Bruemmer F."/>
            <person name="Labrenz M."/>
            <person name="Spormann A.M."/>
            <person name="Op den Camp H."/>
            <person name="Overmann J."/>
            <person name="Amann R."/>
            <person name="Jetten M.S.M."/>
            <person name="Mascher T."/>
            <person name="Medema M.H."/>
            <person name="Devos D.P."/>
            <person name="Kaster A.-K."/>
            <person name="Ovreas L."/>
            <person name="Rohde M."/>
            <person name="Galperin M.Y."/>
            <person name="Jogler C."/>
        </authorList>
    </citation>
    <scope>NUCLEOTIDE SEQUENCE [LARGE SCALE GENOMIC DNA]</scope>
    <source>
        <strain evidence="4 5">Pr1d</strain>
    </source>
</reference>
<dbReference type="InterPro" id="IPR038492">
    <property type="entry name" value="GBBH-like_N_sf"/>
</dbReference>
<evidence type="ECO:0000259" key="3">
    <source>
        <dbReference type="Pfam" id="PF06155"/>
    </source>
</evidence>
<dbReference type="Gene3D" id="3.30.2020.30">
    <property type="match status" value="1"/>
</dbReference>
<feature type="domain" description="Gamma-butyrobetaine hydroxylase-like N-terminal" evidence="3">
    <location>
        <begin position="14"/>
        <end position="98"/>
    </location>
</feature>
<dbReference type="KEGG" id="bgok:Pr1d_44900"/>
<dbReference type="PANTHER" id="PTHR35303">
    <property type="entry name" value="OS02G0197800 PROTEIN"/>
    <property type="match status" value="1"/>
</dbReference>
<gene>
    <name evidence="4" type="ORF">Pr1d_44900</name>
</gene>
<evidence type="ECO:0000256" key="1">
    <source>
        <dbReference type="ARBA" id="ARBA00022723"/>
    </source>
</evidence>
<evidence type="ECO:0000313" key="5">
    <source>
        <dbReference type="Proteomes" id="UP000323917"/>
    </source>
</evidence>
<dbReference type="AlphaFoldDB" id="A0A5B9QHU1"/>
<dbReference type="GO" id="GO:0046872">
    <property type="term" value="F:metal ion binding"/>
    <property type="evidence" value="ECO:0007669"/>
    <property type="project" value="UniProtKB-KW"/>
</dbReference>